<dbReference type="PANTHER" id="PTHR43386:SF6">
    <property type="entry name" value="ABC TRANSPORTER PERMEASE PROTEIN"/>
    <property type="match status" value="1"/>
</dbReference>
<protein>
    <submittedName>
        <fullName evidence="10">ABC transporter permease</fullName>
    </submittedName>
</protein>
<dbReference type="InterPro" id="IPR035906">
    <property type="entry name" value="MetI-like_sf"/>
</dbReference>
<evidence type="ECO:0000313" key="10">
    <source>
        <dbReference type="EMBL" id="NRF72053.1"/>
    </source>
</evidence>
<comment type="subcellular location">
    <subcellularLocation>
        <location evidence="1 7">Cell membrane</location>
        <topology evidence="1 7">Multi-pass membrane protein</topology>
    </subcellularLocation>
</comment>
<evidence type="ECO:0000256" key="3">
    <source>
        <dbReference type="ARBA" id="ARBA00022475"/>
    </source>
</evidence>
<keyword evidence="5 7" id="KW-1133">Transmembrane helix</keyword>
<dbReference type="InterPro" id="IPR050366">
    <property type="entry name" value="BP-dependent_transpt_permease"/>
</dbReference>
<organism evidence="10 11">
    <name type="scientific">Pseudaquabacterium terrae</name>
    <dbReference type="NCBI Taxonomy" id="2732868"/>
    <lineage>
        <taxon>Bacteria</taxon>
        <taxon>Pseudomonadati</taxon>
        <taxon>Pseudomonadota</taxon>
        <taxon>Betaproteobacteria</taxon>
        <taxon>Burkholderiales</taxon>
        <taxon>Sphaerotilaceae</taxon>
        <taxon>Pseudaquabacterium</taxon>
    </lineage>
</organism>
<evidence type="ECO:0000259" key="9">
    <source>
        <dbReference type="PROSITE" id="PS50928"/>
    </source>
</evidence>
<feature type="region of interest" description="Disordered" evidence="8">
    <location>
        <begin position="1"/>
        <end position="21"/>
    </location>
</feature>
<evidence type="ECO:0000256" key="6">
    <source>
        <dbReference type="ARBA" id="ARBA00023136"/>
    </source>
</evidence>
<keyword evidence="11" id="KW-1185">Reference proteome</keyword>
<dbReference type="EMBL" id="JABRWJ010000017">
    <property type="protein sequence ID" value="NRF72053.1"/>
    <property type="molecule type" value="Genomic_DNA"/>
</dbReference>
<dbReference type="Gene3D" id="1.10.3720.10">
    <property type="entry name" value="MetI-like"/>
    <property type="match status" value="1"/>
</dbReference>
<evidence type="ECO:0000256" key="5">
    <source>
        <dbReference type="ARBA" id="ARBA00022989"/>
    </source>
</evidence>
<dbReference type="CDD" id="cd06261">
    <property type="entry name" value="TM_PBP2"/>
    <property type="match status" value="1"/>
</dbReference>
<feature type="transmembrane region" description="Helical" evidence="7">
    <location>
        <begin position="38"/>
        <end position="58"/>
    </location>
</feature>
<feature type="compositionally biased region" description="Low complexity" evidence="8">
    <location>
        <begin position="1"/>
        <end position="17"/>
    </location>
</feature>
<evidence type="ECO:0000256" key="7">
    <source>
        <dbReference type="RuleBase" id="RU363032"/>
    </source>
</evidence>
<keyword evidence="3" id="KW-1003">Cell membrane</keyword>
<sequence length="303" mass="31555">MNQSFATAPPEATASAAVPPPASAPSVFSELRRALKTAPVFAAVLILASVVLIALFASQISAIDPTEMNPVSRLAMPSADHWLGTDAFGRDVAARVMHGARVSLVVGMGTAIVTVALGLLIGVIAGYFDLAGGIIMRVMDGVMAIPAILLAIALVSVSGAGIVTVMVAIAIPEIPRVVRMVRAVILSAKGESYVEAAISLGTPLPTLLLRHLVPNTIAPLIVQGTYIFASAILMEAILSFLGAGVPPERPSWGNVMADGRMYFQMISGLILYPGIVLSLTVLSVNILGDAMRDALDPRMVRKL</sequence>
<feature type="transmembrane region" description="Helical" evidence="7">
    <location>
        <begin position="217"/>
        <end position="241"/>
    </location>
</feature>
<keyword evidence="6 7" id="KW-0472">Membrane</keyword>
<evidence type="ECO:0000256" key="8">
    <source>
        <dbReference type="SAM" id="MobiDB-lite"/>
    </source>
</evidence>
<gene>
    <name evidence="10" type="ORF">HLB44_34225</name>
</gene>
<comment type="similarity">
    <text evidence="7">Belongs to the binding-protein-dependent transport system permease family.</text>
</comment>
<evidence type="ECO:0000313" key="11">
    <source>
        <dbReference type="Proteomes" id="UP000737171"/>
    </source>
</evidence>
<dbReference type="Proteomes" id="UP000737171">
    <property type="component" value="Unassembled WGS sequence"/>
</dbReference>
<feature type="transmembrane region" description="Helical" evidence="7">
    <location>
        <begin position="104"/>
        <end position="128"/>
    </location>
</feature>
<dbReference type="SUPFAM" id="SSF161098">
    <property type="entry name" value="MetI-like"/>
    <property type="match status" value="1"/>
</dbReference>
<dbReference type="InterPro" id="IPR000515">
    <property type="entry name" value="MetI-like"/>
</dbReference>
<evidence type="ECO:0000256" key="1">
    <source>
        <dbReference type="ARBA" id="ARBA00004651"/>
    </source>
</evidence>
<feature type="domain" description="ABC transmembrane type-1" evidence="9">
    <location>
        <begin position="100"/>
        <end position="288"/>
    </location>
</feature>
<accession>A0ABX2ETY1</accession>
<dbReference type="PANTHER" id="PTHR43386">
    <property type="entry name" value="OLIGOPEPTIDE TRANSPORT SYSTEM PERMEASE PROTEIN APPC"/>
    <property type="match status" value="1"/>
</dbReference>
<keyword evidence="4 7" id="KW-0812">Transmembrane</keyword>
<feature type="transmembrane region" description="Helical" evidence="7">
    <location>
        <begin position="261"/>
        <end position="288"/>
    </location>
</feature>
<dbReference type="RefSeq" id="WP_173134555.1">
    <property type="nucleotide sequence ID" value="NZ_JABRWJ010000017.1"/>
</dbReference>
<reference evidence="10 11" key="1">
    <citation type="submission" date="2020-05" db="EMBL/GenBank/DDBJ databases">
        <title>Aquincola sp. isolate from soil.</title>
        <authorList>
            <person name="Han J."/>
            <person name="Kim D.-U."/>
        </authorList>
    </citation>
    <scope>NUCLEOTIDE SEQUENCE [LARGE SCALE GENOMIC DNA]</scope>
    <source>
        <strain evidence="10 11">S2</strain>
    </source>
</reference>
<dbReference type="Pfam" id="PF00528">
    <property type="entry name" value="BPD_transp_1"/>
    <property type="match status" value="1"/>
</dbReference>
<proteinExistence type="inferred from homology"/>
<keyword evidence="2 7" id="KW-0813">Transport</keyword>
<evidence type="ECO:0000256" key="4">
    <source>
        <dbReference type="ARBA" id="ARBA00022692"/>
    </source>
</evidence>
<name>A0ABX2ETY1_9BURK</name>
<feature type="transmembrane region" description="Helical" evidence="7">
    <location>
        <begin position="148"/>
        <end position="171"/>
    </location>
</feature>
<evidence type="ECO:0000256" key="2">
    <source>
        <dbReference type="ARBA" id="ARBA00022448"/>
    </source>
</evidence>
<comment type="caution">
    <text evidence="10">The sequence shown here is derived from an EMBL/GenBank/DDBJ whole genome shotgun (WGS) entry which is preliminary data.</text>
</comment>
<dbReference type="PROSITE" id="PS50928">
    <property type="entry name" value="ABC_TM1"/>
    <property type="match status" value="1"/>
</dbReference>